<reference evidence="3" key="1">
    <citation type="journal article" date="2019" name="Int. J. Syst. Evol. Microbiol.">
        <title>The Global Catalogue of Microorganisms (GCM) 10K type strain sequencing project: providing services to taxonomists for standard genome sequencing and annotation.</title>
        <authorList>
            <consortium name="The Broad Institute Genomics Platform"/>
            <consortium name="The Broad Institute Genome Sequencing Center for Infectious Disease"/>
            <person name="Wu L."/>
            <person name="Ma J."/>
        </authorList>
    </citation>
    <scope>NUCLEOTIDE SEQUENCE [LARGE SCALE GENOMIC DNA]</scope>
    <source>
        <strain evidence="3">CCM 8904</strain>
    </source>
</reference>
<dbReference type="InterPro" id="IPR006427">
    <property type="entry name" value="Portal_HK97"/>
</dbReference>
<evidence type="ECO:0000313" key="2">
    <source>
        <dbReference type="EMBL" id="MFC6170362.1"/>
    </source>
</evidence>
<accession>A0ABW1RFR5</accession>
<evidence type="ECO:0000313" key="3">
    <source>
        <dbReference type="Proteomes" id="UP001596289"/>
    </source>
</evidence>
<proteinExistence type="predicted"/>
<feature type="compositionally biased region" description="Basic and acidic residues" evidence="1">
    <location>
        <begin position="384"/>
        <end position="396"/>
    </location>
</feature>
<keyword evidence="3" id="KW-1185">Reference proteome</keyword>
<protein>
    <submittedName>
        <fullName evidence="2">Phage portal protein</fullName>
    </submittedName>
</protein>
<sequence length="396" mass="43295">MPLFNPHNFRNSLSVGGQDIAFSDPSIINSLNPGGENHYVSATRALHNSDLYSVISTISGDLASSKLVADKPQIQSFLDNPSATTNGHAFWQAMFSQLLIAGESFAYIWRNRNGMLQRLEYLRPSQVSTFLQNDGNGLLYTVAFDEPNEGVKEYEPQDNMLHFRLLSNSGGMVGISPLNALHSELEIKKQSNRLTLAALAKSILAPGVLKETKGGLLDAKKKAARSRQFMQQVSHSNGGPIVIDDLEEWTPLEIKSDIAGLLSQTDWTSKQIAKVYGIPDSYLNGQGDQQSSLPMIQGMYANALNRYAQAIVSELNNKLIARISTNLRPAIDANGDTYANQIANLKKNGVVDTGQALWILKETGYFSDDMPDAAPVTTLPAKGGDPDDQNRDPNQK</sequence>
<evidence type="ECO:0000256" key="1">
    <source>
        <dbReference type="SAM" id="MobiDB-lite"/>
    </source>
</evidence>
<gene>
    <name evidence="2" type="ORF">ACFQGP_07220</name>
</gene>
<name>A0ABW1RFR5_9LACO</name>
<dbReference type="Pfam" id="PF04860">
    <property type="entry name" value="Phage_portal"/>
    <property type="match status" value="1"/>
</dbReference>
<dbReference type="NCBIfam" id="TIGR01537">
    <property type="entry name" value="portal_HK97"/>
    <property type="match status" value="1"/>
</dbReference>
<dbReference type="Proteomes" id="UP001596289">
    <property type="component" value="Unassembled WGS sequence"/>
</dbReference>
<organism evidence="2 3">
    <name type="scientific">Loigolactobacillus jiayinensis</name>
    <dbReference type="NCBI Taxonomy" id="2486016"/>
    <lineage>
        <taxon>Bacteria</taxon>
        <taxon>Bacillati</taxon>
        <taxon>Bacillota</taxon>
        <taxon>Bacilli</taxon>
        <taxon>Lactobacillales</taxon>
        <taxon>Lactobacillaceae</taxon>
        <taxon>Loigolactobacillus</taxon>
    </lineage>
</organism>
<dbReference type="RefSeq" id="WP_125552691.1">
    <property type="nucleotide sequence ID" value="NZ_JBHSSL010000041.1"/>
</dbReference>
<feature type="region of interest" description="Disordered" evidence="1">
    <location>
        <begin position="369"/>
        <end position="396"/>
    </location>
</feature>
<dbReference type="EMBL" id="JBHSSL010000041">
    <property type="protein sequence ID" value="MFC6170362.1"/>
    <property type="molecule type" value="Genomic_DNA"/>
</dbReference>
<dbReference type="InterPro" id="IPR006944">
    <property type="entry name" value="Phage/GTA_portal"/>
</dbReference>
<comment type="caution">
    <text evidence="2">The sequence shown here is derived from an EMBL/GenBank/DDBJ whole genome shotgun (WGS) entry which is preliminary data.</text>
</comment>